<keyword evidence="8" id="KW-1185">Reference proteome</keyword>
<dbReference type="EMBL" id="FMZA01000001">
    <property type="protein sequence ID" value="SDB97001.1"/>
    <property type="molecule type" value="Genomic_DNA"/>
</dbReference>
<evidence type="ECO:0000256" key="1">
    <source>
        <dbReference type="ARBA" id="ARBA00022723"/>
    </source>
</evidence>
<dbReference type="PANTHER" id="PTHR33823:SF4">
    <property type="entry name" value="GENERAL STRESS PROTEIN 16O"/>
    <property type="match status" value="1"/>
</dbReference>
<dbReference type="SUPFAM" id="SSF109635">
    <property type="entry name" value="DnaK suppressor protein DksA, alpha-hairpin domain"/>
    <property type="match status" value="1"/>
</dbReference>
<evidence type="ECO:0000313" key="7">
    <source>
        <dbReference type="EMBL" id="SDB97001.1"/>
    </source>
</evidence>
<feature type="region of interest" description="Disordered" evidence="5">
    <location>
        <begin position="26"/>
        <end position="54"/>
    </location>
</feature>
<protein>
    <submittedName>
        <fullName evidence="7">Transcriptional regulator, TraR/DksA family</fullName>
    </submittedName>
</protein>
<evidence type="ECO:0000313" key="8">
    <source>
        <dbReference type="Proteomes" id="UP000199387"/>
    </source>
</evidence>
<evidence type="ECO:0000256" key="3">
    <source>
        <dbReference type="ARBA" id="ARBA00022833"/>
    </source>
</evidence>
<keyword evidence="3" id="KW-0862">Zinc</keyword>
<dbReference type="AlphaFoldDB" id="A0A1G6HS07"/>
<dbReference type="Gene3D" id="1.20.120.910">
    <property type="entry name" value="DksA, coiled-coil domain"/>
    <property type="match status" value="1"/>
</dbReference>
<feature type="zinc finger region" description="dksA C4-type" evidence="4">
    <location>
        <begin position="92"/>
        <end position="116"/>
    </location>
</feature>
<reference evidence="7 8" key="1">
    <citation type="submission" date="2016-10" db="EMBL/GenBank/DDBJ databases">
        <authorList>
            <person name="de Groot N.N."/>
        </authorList>
    </citation>
    <scope>NUCLEOTIDE SEQUENCE [LARGE SCALE GENOMIC DNA]</scope>
    <source>
        <strain evidence="7 8">DSM 45514</strain>
    </source>
</reference>
<evidence type="ECO:0000256" key="2">
    <source>
        <dbReference type="ARBA" id="ARBA00022771"/>
    </source>
</evidence>
<dbReference type="SUPFAM" id="SSF57716">
    <property type="entry name" value="Glucocorticoid receptor-like (DNA-binding domain)"/>
    <property type="match status" value="1"/>
</dbReference>
<organism evidence="7 8">
    <name type="scientific">Melghirimyces thermohalophilus</name>
    <dbReference type="NCBI Taxonomy" id="1236220"/>
    <lineage>
        <taxon>Bacteria</taxon>
        <taxon>Bacillati</taxon>
        <taxon>Bacillota</taxon>
        <taxon>Bacilli</taxon>
        <taxon>Bacillales</taxon>
        <taxon>Thermoactinomycetaceae</taxon>
        <taxon>Melghirimyces</taxon>
    </lineage>
</organism>
<sequence>MTEEQQVQLKEQLEAEKARLIKKLDENRHYGMEEGMNDSVGELSGYDNHPADIGSELFERGKDQVLNEEDEERLKEVELALLRIQSGHYGRCVVCGQEIPFERLEAVPETAYCIDHQREKDVSGRRPVEEKIISPPYGDHFHDRTDRNFFDAEDSWQAVERYGTSNPPDFFREGKDYDELTIDQDERSGYVEDVEAVATVGSDGRPQEDMAEMTHNDATQRLEAEEYDEKDQNWG</sequence>
<dbReference type="PANTHER" id="PTHR33823">
    <property type="entry name" value="RNA POLYMERASE-BINDING TRANSCRIPTION FACTOR DKSA-RELATED"/>
    <property type="match status" value="1"/>
</dbReference>
<evidence type="ECO:0000256" key="4">
    <source>
        <dbReference type="PROSITE-ProRule" id="PRU00510"/>
    </source>
</evidence>
<dbReference type="InterPro" id="IPR037187">
    <property type="entry name" value="DnaK_N"/>
</dbReference>
<evidence type="ECO:0000259" key="6">
    <source>
        <dbReference type="Pfam" id="PF01258"/>
    </source>
</evidence>
<dbReference type="RefSeq" id="WP_176757739.1">
    <property type="nucleotide sequence ID" value="NZ_FMZA01000001.1"/>
</dbReference>
<dbReference type="STRING" id="1236220.SAMN04488112_101202"/>
<proteinExistence type="predicted"/>
<accession>A0A1G6HS07</accession>
<dbReference type="Pfam" id="PF01258">
    <property type="entry name" value="zf-dskA_traR"/>
    <property type="match status" value="1"/>
</dbReference>
<feature type="region of interest" description="Disordered" evidence="5">
    <location>
        <begin position="200"/>
        <end position="235"/>
    </location>
</feature>
<name>A0A1G6HS07_9BACL</name>
<dbReference type="Proteomes" id="UP000199387">
    <property type="component" value="Unassembled WGS sequence"/>
</dbReference>
<dbReference type="InterPro" id="IPR000962">
    <property type="entry name" value="Znf_DskA_TraR"/>
</dbReference>
<keyword evidence="1" id="KW-0479">Metal-binding</keyword>
<evidence type="ECO:0000256" key="5">
    <source>
        <dbReference type="SAM" id="MobiDB-lite"/>
    </source>
</evidence>
<feature type="domain" description="Zinc finger DksA/TraR C4-type" evidence="6">
    <location>
        <begin position="89"/>
        <end position="115"/>
    </location>
</feature>
<gene>
    <name evidence="7" type="ORF">SAMN04488112_101202</name>
</gene>
<dbReference type="GO" id="GO:0008270">
    <property type="term" value="F:zinc ion binding"/>
    <property type="evidence" value="ECO:0007669"/>
    <property type="project" value="UniProtKB-KW"/>
</dbReference>
<keyword evidence="2" id="KW-0863">Zinc-finger</keyword>
<dbReference type="InterPro" id="IPR014240">
    <property type="entry name" value="YteA"/>
</dbReference>
<dbReference type="NCBIfam" id="TIGR02890">
    <property type="entry name" value="bacill_yteA"/>
    <property type="match status" value="1"/>
</dbReference>
<dbReference type="PROSITE" id="PS51128">
    <property type="entry name" value="ZF_DKSA_2"/>
    <property type="match status" value="1"/>
</dbReference>
<feature type="compositionally biased region" description="Basic and acidic residues" evidence="5">
    <location>
        <begin position="205"/>
        <end position="235"/>
    </location>
</feature>